<protein>
    <submittedName>
        <fullName evidence="2">Uncharacterized protein</fullName>
    </submittedName>
</protein>
<dbReference type="EMBL" id="MFLV01000011">
    <property type="protein sequence ID" value="OGG71619.1"/>
    <property type="molecule type" value="Genomic_DNA"/>
</dbReference>
<dbReference type="AlphaFoldDB" id="A0A1F6ED81"/>
<organism evidence="2 3">
    <name type="scientific">Candidatus Kaiserbacteria bacterium RIFCSPLOWO2_01_FULL_51_21</name>
    <dbReference type="NCBI Taxonomy" id="1798508"/>
    <lineage>
        <taxon>Bacteria</taxon>
        <taxon>Candidatus Kaiseribacteriota</taxon>
    </lineage>
</organism>
<proteinExistence type="predicted"/>
<reference evidence="2 3" key="1">
    <citation type="journal article" date="2016" name="Nat. Commun.">
        <title>Thousands of microbial genomes shed light on interconnected biogeochemical processes in an aquifer system.</title>
        <authorList>
            <person name="Anantharaman K."/>
            <person name="Brown C.T."/>
            <person name="Hug L.A."/>
            <person name="Sharon I."/>
            <person name="Castelle C.J."/>
            <person name="Probst A.J."/>
            <person name="Thomas B.C."/>
            <person name="Singh A."/>
            <person name="Wilkins M.J."/>
            <person name="Karaoz U."/>
            <person name="Brodie E.L."/>
            <person name="Williams K.H."/>
            <person name="Hubbard S.S."/>
            <person name="Banfield J.F."/>
        </authorList>
    </citation>
    <scope>NUCLEOTIDE SEQUENCE [LARGE SCALE GENOMIC DNA]</scope>
</reference>
<evidence type="ECO:0000313" key="3">
    <source>
        <dbReference type="Proteomes" id="UP000179115"/>
    </source>
</evidence>
<feature type="region of interest" description="Disordered" evidence="1">
    <location>
        <begin position="1"/>
        <end position="20"/>
    </location>
</feature>
<comment type="caution">
    <text evidence="2">The sequence shown here is derived from an EMBL/GenBank/DDBJ whole genome shotgun (WGS) entry which is preliminary data.</text>
</comment>
<sequence length="105" mass="12093">MSKKTRKDWKKEHRQSEQQNLSLSPFKYTLIGETPSHDLLRVEGVVKKEESVRVVCYHLRDKRELRRIGVLHVETDAQAFTLAGIRTNGSGRKVSAVPPVVQREQ</sequence>
<accession>A0A1F6ED81</accession>
<evidence type="ECO:0000256" key="1">
    <source>
        <dbReference type="SAM" id="MobiDB-lite"/>
    </source>
</evidence>
<gene>
    <name evidence="2" type="ORF">A3A35_00380</name>
</gene>
<dbReference type="STRING" id="1798508.A3A35_00380"/>
<name>A0A1F6ED81_9BACT</name>
<evidence type="ECO:0000313" key="2">
    <source>
        <dbReference type="EMBL" id="OGG71619.1"/>
    </source>
</evidence>
<dbReference type="Proteomes" id="UP000179115">
    <property type="component" value="Unassembled WGS sequence"/>
</dbReference>